<evidence type="ECO:0000256" key="3">
    <source>
        <dbReference type="RuleBase" id="RU363034"/>
    </source>
</evidence>
<comment type="similarity">
    <text evidence="1">Belongs to the peptidase S1 family.</text>
</comment>
<dbReference type="RefSeq" id="WP_008845412.1">
    <property type="nucleotide sequence ID" value="NZ_BAEN01000059.1"/>
</dbReference>
<dbReference type="PROSITE" id="PS00135">
    <property type="entry name" value="TRYPSIN_SER"/>
    <property type="match status" value="1"/>
</dbReference>
<keyword evidence="3" id="KW-0720">Serine protease</keyword>
<dbReference type="InterPro" id="IPR001314">
    <property type="entry name" value="Peptidase_S1A"/>
</dbReference>
<dbReference type="InterPro" id="IPR001254">
    <property type="entry name" value="Trypsin_dom"/>
</dbReference>
<protein>
    <submittedName>
        <fullName evidence="6">Plasma kallikrein</fullName>
        <ecNumber evidence="6">3.4.21.34</ecNumber>
    </submittedName>
</protein>
<evidence type="ECO:0000256" key="4">
    <source>
        <dbReference type="SAM" id="SignalP"/>
    </source>
</evidence>
<dbReference type="PANTHER" id="PTHR24276">
    <property type="entry name" value="POLYSERASE-RELATED"/>
    <property type="match status" value="1"/>
</dbReference>
<dbReference type="STRING" id="1127673.GLIP_2986"/>
<dbReference type="InterPro" id="IPR009003">
    <property type="entry name" value="Peptidase_S1_PA"/>
</dbReference>
<proteinExistence type="inferred from homology"/>
<evidence type="ECO:0000313" key="7">
    <source>
        <dbReference type="Proteomes" id="UP000006334"/>
    </source>
</evidence>
<dbReference type="PROSITE" id="PS50240">
    <property type="entry name" value="TRYPSIN_DOM"/>
    <property type="match status" value="1"/>
</dbReference>
<dbReference type="EMBL" id="BAEN01000059">
    <property type="protein sequence ID" value="GAC15607.1"/>
    <property type="molecule type" value="Genomic_DNA"/>
</dbReference>
<keyword evidence="3 6" id="KW-0378">Hydrolase</keyword>
<dbReference type="InterPro" id="IPR003137">
    <property type="entry name" value="PA_domain"/>
</dbReference>
<evidence type="ECO:0000259" key="5">
    <source>
        <dbReference type="PROSITE" id="PS50240"/>
    </source>
</evidence>
<dbReference type="eggNOG" id="COG5640">
    <property type="taxonomic scope" value="Bacteria"/>
</dbReference>
<comment type="caution">
    <text evidence="6">The sequence shown here is derived from an EMBL/GenBank/DDBJ whole genome shotgun (WGS) entry which is preliminary data.</text>
</comment>
<dbReference type="InterPro" id="IPR046450">
    <property type="entry name" value="PA_dom_sf"/>
</dbReference>
<name>K6YBN3_9ALTE</name>
<dbReference type="PRINTS" id="PR00722">
    <property type="entry name" value="CHYMOTRYPSIN"/>
</dbReference>
<keyword evidence="2" id="KW-1015">Disulfide bond</keyword>
<dbReference type="PANTHER" id="PTHR24276:SF98">
    <property type="entry name" value="FI18310P1-RELATED"/>
    <property type="match status" value="1"/>
</dbReference>
<dbReference type="GO" id="GO:0004252">
    <property type="term" value="F:serine-type endopeptidase activity"/>
    <property type="evidence" value="ECO:0007669"/>
    <property type="project" value="UniProtKB-EC"/>
</dbReference>
<dbReference type="InterPro" id="IPR013783">
    <property type="entry name" value="Ig-like_fold"/>
</dbReference>
<accession>K6YBN3</accession>
<dbReference type="CDD" id="cd00190">
    <property type="entry name" value="Tryp_SPc"/>
    <property type="match status" value="1"/>
</dbReference>
<evidence type="ECO:0000256" key="1">
    <source>
        <dbReference type="ARBA" id="ARBA00007664"/>
    </source>
</evidence>
<dbReference type="Gene3D" id="2.40.10.10">
    <property type="entry name" value="Trypsin-like serine proteases"/>
    <property type="match status" value="1"/>
</dbReference>
<dbReference type="SUPFAM" id="SSF52025">
    <property type="entry name" value="PA domain"/>
    <property type="match status" value="1"/>
</dbReference>
<evidence type="ECO:0000313" key="6">
    <source>
        <dbReference type="EMBL" id="GAC15607.1"/>
    </source>
</evidence>
<gene>
    <name evidence="6" type="ORF">GLIP_2986</name>
</gene>
<feature type="signal peptide" evidence="4">
    <location>
        <begin position="1"/>
        <end position="21"/>
    </location>
</feature>
<keyword evidence="4" id="KW-0732">Signal</keyword>
<dbReference type="InterPro" id="IPR050430">
    <property type="entry name" value="Peptidase_S1"/>
</dbReference>
<dbReference type="InterPro" id="IPR018114">
    <property type="entry name" value="TRYPSIN_HIS"/>
</dbReference>
<dbReference type="Pfam" id="PF02225">
    <property type="entry name" value="PA"/>
    <property type="match status" value="1"/>
</dbReference>
<dbReference type="GO" id="GO:0006508">
    <property type="term" value="P:proteolysis"/>
    <property type="evidence" value="ECO:0007669"/>
    <property type="project" value="UniProtKB-KW"/>
</dbReference>
<dbReference type="Gene3D" id="3.50.30.30">
    <property type="match status" value="1"/>
</dbReference>
<dbReference type="SMART" id="SM00020">
    <property type="entry name" value="Tryp_SPc"/>
    <property type="match status" value="1"/>
</dbReference>
<dbReference type="FunFam" id="2.40.10.10:FF:000002">
    <property type="entry name" value="Transmembrane protease serine"/>
    <property type="match status" value="1"/>
</dbReference>
<dbReference type="Proteomes" id="UP000006334">
    <property type="component" value="Unassembled WGS sequence"/>
</dbReference>
<dbReference type="Gene3D" id="2.60.40.10">
    <property type="entry name" value="Immunoglobulins"/>
    <property type="match status" value="1"/>
</dbReference>
<keyword evidence="7" id="KW-1185">Reference proteome</keyword>
<reference evidence="6 7" key="1">
    <citation type="journal article" date="2017" name="Antonie Van Leeuwenhoek">
        <title>Rhizobium rhizosphaerae sp. nov., a novel species isolated from rice rhizosphere.</title>
        <authorList>
            <person name="Zhao J.J."/>
            <person name="Zhang J."/>
            <person name="Zhang R.J."/>
            <person name="Zhang C.W."/>
            <person name="Yin H.Q."/>
            <person name="Zhang X.X."/>
        </authorList>
    </citation>
    <scope>NUCLEOTIDE SEQUENCE [LARGE SCALE GENOMIC DNA]</scope>
    <source>
        <strain evidence="6 7">E3</strain>
    </source>
</reference>
<dbReference type="InterPro" id="IPR043504">
    <property type="entry name" value="Peptidase_S1_PA_chymotrypsin"/>
</dbReference>
<feature type="chain" id="PRO_5003901022" evidence="4">
    <location>
        <begin position="22"/>
        <end position="697"/>
    </location>
</feature>
<dbReference type="Pfam" id="PF00089">
    <property type="entry name" value="Trypsin"/>
    <property type="match status" value="1"/>
</dbReference>
<evidence type="ECO:0000256" key="2">
    <source>
        <dbReference type="ARBA" id="ARBA00023157"/>
    </source>
</evidence>
<organism evidence="6 7">
    <name type="scientific">Aliiglaciecola lipolytica E3</name>
    <dbReference type="NCBI Taxonomy" id="1127673"/>
    <lineage>
        <taxon>Bacteria</taxon>
        <taxon>Pseudomonadati</taxon>
        <taxon>Pseudomonadota</taxon>
        <taxon>Gammaproteobacteria</taxon>
        <taxon>Alteromonadales</taxon>
        <taxon>Alteromonadaceae</taxon>
        <taxon>Aliiglaciecola</taxon>
    </lineage>
</organism>
<dbReference type="OrthoDB" id="9813836at2"/>
<dbReference type="SUPFAM" id="SSF50494">
    <property type="entry name" value="Trypsin-like serine proteases"/>
    <property type="match status" value="1"/>
</dbReference>
<dbReference type="EC" id="3.4.21.34" evidence="6"/>
<dbReference type="FunFam" id="2.40.10.10:FF:000068">
    <property type="entry name" value="transmembrane protease serine 2"/>
    <property type="match status" value="1"/>
</dbReference>
<dbReference type="PROSITE" id="PS00134">
    <property type="entry name" value="TRYPSIN_HIS"/>
    <property type="match status" value="1"/>
</dbReference>
<dbReference type="InterPro" id="IPR033116">
    <property type="entry name" value="TRYPSIN_SER"/>
</dbReference>
<sequence length="697" mass="72653">MKHLVWVLLVVVAAHLSIASATSLRSEQIANAKKRNTETKNDFVSPLIVGGENADEGDYPFMSALVIVSSTVETSVTVNNTGYDSDSFSFGPDGQATGTLVDCGLAGTECTGVANSICLIERGDFNFSDKALNCEAGGGIGAIIYNNVEGPLDSGTLGNDFDGNIPVVAISQQDGAALVQLENATASIAVNTLPGTMQDSVCGASFLGDRWVLTAAHCVDSEFADQYRVNIGEYDLRDGADEAIAIKRIYTHPNYNSDTFDNDVALIELVESVDATPIQLADTATTNQLTIENAIAKSIGWGGRTGYLPGEGPTGNFPDILQEVDLGLLTNTQCRNELASSQGISANNTGITNQMICAALDSGGASACQGDSGGPLFVQTNSGAQQLGVTSWGIGCAAEGYPGVYARVSSLLGFINATRFGVGISGKANITNSPVNVSFVQQYTITNNSENTVVPTITLSNQSDFSIDTSDCTILTAQQSCQVELTFNAQTQGSKTASIALSTDIQDTPTNGITVQGFAVAATPGLESQIGTVNSAVTLYSGGDASWTSHTLGGVASGNISGNEESILIASIVGEGTLNFEWSVSSEENVDEPTEPFDALYLIVNGEEIEFISGDVNFTSQTISLPAGTNLVEISYRKDRNVDEGDDQGRVRNFVFTSIDGGGNPTTPPSSNSGGGGSVAWLLLLLIGSLGLRRFAF</sequence>
<keyword evidence="3" id="KW-0645">Protease</keyword>
<feature type="domain" description="Peptidase S1" evidence="5">
    <location>
        <begin position="48"/>
        <end position="420"/>
    </location>
</feature>
<dbReference type="AlphaFoldDB" id="K6YBN3"/>